<organism evidence="1 2">
    <name type="scientific">Macrolepiota fuliginosa MF-IS2</name>
    <dbReference type="NCBI Taxonomy" id="1400762"/>
    <lineage>
        <taxon>Eukaryota</taxon>
        <taxon>Fungi</taxon>
        <taxon>Dikarya</taxon>
        <taxon>Basidiomycota</taxon>
        <taxon>Agaricomycotina</taxon>
        <taxon>Agaricomycetes</taxon>
        <taxon>Agaricomycetidae</taxon>
        <taxon>Agaricales</taxon>
        <taxon>Agaricineae</taxon>
        <taxon>Agaricaceae</taxon>
        <taxon>Macrolepiota</taxon>
    </lineage>
</organism>
<name>A0A9P5X3B2_9AGAR</name>
<dbReference type="OrthoDB" id="3042027at2759"/>
<gene>
    <name evidence="1" type="ORF">P691DRAFT_808438</name>
</gene>
<proteinExistence type="predicted"/>
<evidence type="ECO:0000313" key="1">
    <source>
        <dbReference type="EMBL" id="KAF9443728.1"/>
    </source>
</evidence>
<dbReference type="Proteomes" id="UP000807342">
    <property type="component" value="Unassembled WGS sequence"/>
</dbReference>
<accession>A0A9P5X3B2</accession>
<sequence length="203" mass="21870">MVLVYIPQYAPVELPLCSVHGAVVAGSPSTQIPPDAPRFLTVPLSPSPNPNVSVPLGETYPLLLFSDLTTAQRNMLETIELTPPIHVHTPASHIGTIMSSETVNALGAFEHLQEEAIRPLDYYPTYSWLSQDMKGRVGTAFIDRCGGSSNVVVTAAWRRFASGKPVHSLYFPNGHDLLLGNGEVWGFEGCSLGGYSVVHLDGS</sequence>
<protein>
    <submittedName>
        <fullName evidence="1">Uncharacterized protein</fullName>
    </submittedName>
</protein>
<reference evidence="1" key="1">
    <citation type="submission" date="2020-11" db="EMBL/GenBank/DDBJ databases">
        <authorList>
            <consortium name="DOE Joint Genome Institute"/>
            <person name="Ahrendt S."/>
            <person name="Riley R."/>
            <person name="Andreopoulos W."/>
            <person name="Labutti K."/>
            <person name="Pangilinan J."/>
            <person name="Ruiz-Duenas F.J."/>
            <person name="Barrasa J.M."/>
            <person name="Sanchez-Garcia M."/>
            <person name="Camarero S."/>
            <person name="Miyauchi S."/>
            <person name="Serrano A."/>
            <person name="Linde D."/>
            <person name="Babiker R."/>
            <person name="Drula E."/>
            <person name="Ayuso-Fernandez I."/>
            <person name="Pacheco R."/>
            <person name="Padilla G."/>
            <person name="Ferreira P."/>
            <person name="Barriuso J."/>
            <person name="Kellner H."/>
            <person name="Castanera R."/>
            <person name="Alfaro M."/>
            <person name="Ramirez L."/>
            <person name="Pisabarro A.G."/>
            <person name="Kuo A."/>
            <person name="Tritt A."/>
            <person name="Lipzen A."/>
            <person name="He G."/>
            <person name="Yan M."/>
            <person name="Ng V."/>
            <person name="Cullen D."/>
            <person name="Martin F."/>
            <person name="Rosso M.-N."/>
            <person name="Henrissat B."/>
            <person name="Hibbett D."/>
            <person name="Martinez A.T."/>
            <person name="Grigoriev I.V."/>
        </authorList>
    </citation>
    <scope>NUCLEOTIDE SEQUENCE</scope>
    <source>
        <strain evidence="1">MF-IS2</strain>
    </source>
</reference>
<dbReference type="AlphaFoldDB" id="A0A9P5X3B2"/>
<keyword evidence="2" id="KW-1185">Reference proteome</keyword>
<dbReference type="EMBL" id="MU151440">
    <property type="protein sequence ID" value="KAF9443728.1"/>
    <property type="molecule type" value="Genomic_DNA"/>
</dbReference>
<evidence type="ECO:0000313" key="2">
    <source>
        <dbReference type="Proteomes" id="UP000807342"/>
    </source>
</evidence>
<comment type="caution">
    <text evidence="1">The sequence shown here is derived from an EMBL/GenBank/DDBJ whole genome shotgun (WGS) entry which is preliminary data.</text>
</comment>